<evidence type="ECO:0000256" key="1">
    <source>
        <dbReference type="RuleBase" id="RU000363"/>
    </source>
</evidence>
<dbReference type="InterPro" id="IPR036291">
    <property type="entry name" value="NAD(P)-bd_dom_sf"/>
</dbReference>
<dbReference type="GO" id="GO:0008202">
    <property type="term" value="P:steroid metabolic process"/>
    <property type="evidence" value="ECO:0007669"/>
    <property type="project" value="TreeGrafter"/>
</dbReference>
<dbReference type="PANTHER" id="PTHR43313">
    <property type="entry name" value="SHORT-CHAIN DEHYDROGENASE/REDUCTASE FAMILY 9C"/>
    <property type="match status" value="1"/>
</dbReference>
<dbReference type="AlphaFoldDB" id="A0A8S3YYT2"/>
<comment type="similarity">
    <text evidence="1">Belongs to the short-chain dehydrogenases/reductases (SDR) family.</text>
</comment>
<dbReference type="Pfam" id="PF00106">
    <property type="entry name" value="adh_short"/>
    <property type="match status" value="1"/>
</dbReference>
<protein>
    <submittedName>
        <fullName evidence="2">Uncharacterized protein</fullName>
    </submittedName>
</protein>
<dbReference type="Gene3D" id="3.40.50.720">
    <property type="entry name" value="NAD(P)-binding Rossmann-like Domain"/>
    <property type="match status" value="1"/>
</dbReference>
<dbReference type="EMBL" id="CAJHNH020001267">
    <property type="protein sequence ID" value="CAG5122353.1"/>
    <property type="molecule type" value="Genomic_DNA"/>
</dbReference>
<dbReference type="InterPro" id="IPR002347">
    <property type="entry name" value="SDR_fam"/>
</dbReference>
<dbReference type="SUPFAM" id="SSF51735">
    <property type="entry name" value="NAD(P)-binding Rossmann-fold domains"/>
    <property type="match status" value="1"/>
</dbReference>
<dbReference type="PRINTS" id="PR00080">
    <property type="entry name" value="SDRFAMILY"/>
</dbReference>
<evidence type="ECO:0000313" key="2">
    <source>
        <dbReference type="EMBL" id="CAG5122353.1"/>
    </source>
</evidence>
<dbReference type="Proteomes" id="UP000678393">
    <property type="component" value="Unassembled WGS sequence"/>
</dbReference>
<dbReference type="OrthoDB" id="5296at2759"/>
<proteinExistence type="inferred from homology"/>
<sequence length="292" mass="32517">MFCLATGAVIFVVAIVYIVLDTIMRSLKVCNITDKYVFINGWLSRAKQLDKLGFYVFAGCLTKEGAKSVTESCSSRVTTVELDIRRLWALLNNAGVLGRCAPAEMCSREDIQEALSVNLLGPIDVTRHFLPLIRKVKGRIVITTSMGARVAILPIPYTVSKYGLNGFSDRLRREVWRQGIKVSIVEPGAFRTQILIIDKCVQEVQEVYDKHSPDIQATYGGPKLMNMVRNVLSSTKSGALEDLRLVVNANVHAITSRFPRTRYRPGWDAVWFYNPVTYLSDSLADLVLGPAA</sequence>
<dbReference type="GO" id="GO:0016491">
    <property type="term" value="F:oxidoreductase activity"/>
    <property type="evidence" value="ECO:0007669"/>
    <property type="project" value="TreeGrafter"/>
</dbReference>
<accession>A0A8S3YYT2</accession>
<dbReference type="PANTHER" id="PTHR43313:SF50">
    <property type="entry name" value="GH26015P"/>
    <property type="match status" value="1"/>
</dbReference>
<dbReference type="PRINTS" id="PR00081">
    <property type="entry name" value="GDHRDH"/>
</dbReference>
<reference evidence="2" key="1">
    <citation type="submission" date="2021-04" db="EMBL/GenBank/DDBJ databases">
        <authorList>
            <consortium name="Molecular Ecology Group"/>
        </authorList>
    </citation>
    <scope>NUCLEOTIDE SEQUENCE</scope>
</reference>
<keyword evidence="3" id="KW-1185">Reference proteome</keyword>
<comment type="caution">
    <text evidence="2">The sequence shown here is derived from an EMBL/GenBank/DDBJ whole genome shotgun (WGS) entry which is preliminary data.</text>
</comment>
<name>A0A8S3YYT2_9EUPU</name>
<organism evidence="2 3">
    <name type="scientific">Candidula unifasciata</name>
    <dbReference type="NCBI Taxonomy" id="100452"/>
    <lineage>
        <taxon>Eukaryota</taxon>
        <taxon>Metazoa</taxon>
        <taxon>Spiralia</taxon>
        <taxon>Lophotrochozoa</taxon>
        <taxon>Mollusca</taxon>
        <taxon>Gastropoda</taxon>
        <taxon>Heterobranchia</taxon>
        <taxon>Euthyneura</taxon>
        <taxon>Panpulmonata</taxon>
        <taxon>Eupulmonata</taxon>
        <taxon>Stylommatophora</taxon>
        <taxon>Helicina</taxon>
        <taxon>Helicoidea</taxon>
        <taxon>Geomitridae</taxon>
        <taxon>Candidula</taxon>
    </lineage>
</organism>
<evidence type="ECO:0000313" key="3">
    <source>
        <dbReference type="Proteomes" id="UP000678393"/>
    </source>
</evidence>
<gene>
    <name evidence="2" type="ORF">CUNI_LOCUS7911</name>
</gene>